<feature type="chain" id="PRO_5038788522" evidence="3">
    <location>
        <begin position="20"/>
        <end position="245"/>
    </location>
</feature>
<evidence type="ECO:0000256" key="1">
    <source>
        <dbReference type="SAM" id="MobiDB-lite"/>
    </source>
</evidence>
<dbReference type="Proteomes" id="UP000619260">
    <property type="component" value="Unassembled WGS sequence"/>
</dbReference>
<gene>
    <name evidence="4" type="ORF">Val02_93130</name>
</gene>
<evidence type="ECO:0000313" key="5">
    <source>
        <dbReference type="Proteomes" id="UP000619260"/>
    </source>
</evidence>
<sequence length="245" mass="24166">MARIHWLAPAAFLLLGAAAPTTVPLHDAHRGAVAGTFGDRSCAQIPGGASPGTDGWVFVLPRNDADFVSLTLAFRTGAGTTATVRVPDASDPYPDGITTNGTSKAWVQVPAGWLLLDGSAEVSGPTKAPFFNLTHTCPGSPEASPRPPASPTPPGKPSPSPSASTPASPTPGASSSPGASPEASPATSASPTPVGGASGGGGRLPVTGISLVGILVTGGSGLLAGAILLIAQGVRRRRNTAFTAE</sequence>
<keyword evidence="3" id="KW-0732">Signal</keyword>
<keyword evidence="2" id="KW-0812">Transmembrane</keyword>
<protein>
    <submittedName>
        <fullName evidence="4">Uncharacterized protein</fullName>
    </submittedName>
</protein>
<accession>A0A8J3YXC9</accession>
<feature type="compositionally biased region" description="Pro residues" evidence="1">
    <location>
        <begin position="144"/>
        <end position="160"/>
    </location>
</feature>
<comment type="caution">
    <text evidence="4">The sequence shown here is derived from an EMBL/GenBank/DDBJ whole genome shotgun (WGS) entry which is preliminary data.</text>
</comment>
<feature type="compositionally biased region" description="Low complexity" evidence="1">
    <location>
        <begin position="161"/>
        <end position="195"/>
    </location>
</feature>
<dbReference type="RefSeq" id="WP_203905826.1">
    <property type="nucleotide sequence ID" value="NZ_BOPF01000082.1"/>
</dbReference>
<feature type="region of interest" description="Disordered" evidence="1">
    <location>
        <begin position="131"/>
        <end position="201"/>
    </location>
</feature>
<keyword evidence="2" id="KW-1133">Transmembrane helix</keyword>
<keyword evidence="2" id="KW-0472">Membrane</keyword>
<name>A0A8J3YXC9_9ACTN</name>
<proteinExistence type="predicted"/>
<keyword evidence="5" id="KW-1185">Reference proteome</keyword>
<dbReference type="EMBL" id="BOPF01000082">
    <property type="protein sequence ID" value="GIJ52427.1"/>
    <property type="molecule type" value="Genomic_DNA"/>
</dbReference>
<feature type="transmembrane region" description="Helical" evidence="2">
    <location>
        <begin position="208"/>
        <end position="231"/>
    </location>
</feature>
<organism evidence="4 5">
    <name type="scientific">Virgisporangium aliadipatigenens</name>
    <dbReference type="NCBI Taxonomy" id="741659"/>
    <lineage>
        <taxon>Bacteria</taxon>
        <taxon>Bacillati</taxon>
        <taxon>Actinomycetota</taxon>
        <taxon>Actinomycetes</taxon>
        <taxon>Micromonosporales</taxon>
        <taxon>Micromonosporaceae</taxon>
        <taxon>Virgisporangium</taxon>
    </lineage>
</organism>
<evidence type="ECO:0000256" key="2">
    <source>
        <dbReference type="SAM" id="Phobius"/>
    </source>
</evidence>
<reference evidence="4" key="1">
    <citation type="submission" date="2021-01" db="EMBL/GenBank/DDBJ databases">
        <title>Whole genome shotgun sequence of Virgisporangium aliadipatigenens NBRC 105644.</title>
        <authorList>
            <person name="Komaki H."/>
            <person name="Tamura T."/>
        </authorList>
    </citation>
    <scope>NUCLEOTIDE SEQUENCE</scope>
    <source>
        <strain evidence="4">NBRC 105644</strain>
    </source>
</reference>
<dbReference type="AlphaFoldDB" id="A0A8J3YXC9"/>
<evidence type="ECO:0000256" key="3">
    <source>
        <dbReference type="SAM" id="SignalP"/>
    </source>
</evidence>
<feature type="signal peptide" evidence="3">
    <location>
        <begin position="1"/>
        <end position="19"/>
    </location>
</feature>
<evidence type="ECO:0000313" key="4">
    <source>
        <dbReference type="EMBL" id="GIJ52427.1"/>
    </source>
</evidence>